<evidence type="ECO:0000313" key="1">
    <source>
        <dbReference type="EMBL" id="MBC3910825.1"/>
    </source>
</evidence>
<keyword evidence="2" id="KW-1185">Reference proteome</keyword>
<dbReference type="EMBL" id="JACOFX010000020">
    <property type="protein sequence ID" value="MBC3910825.1"/>
    <property type="molecule type" value="Genomic_DNA"/>
</dbReference>
<protein>
    <submittedName>
        <fullName evidence="1">EndoU domain-containing protein</fullName>
    </submittedName>
</protein>
<reference evidence="1 2" key="1">
    <citation type="submission" date="2020-08" db="EMBL/GenBank/DDBJ databases">
        <title>Novel species isolated from subtropical streams in China.</title>
        <authorList>
            <person name="Lu H."/>
        </authorList>
    </citation>
    <scope>NUCLEOTIDE SEQUENCE [LARGE SCALE GENOMIC DNA]</scope>
    <source>
        <strain evidence="1 2">NL8W</strain>
    </source>
</reference>
<dbReference type="RefSeq" id="WP_186956396.1">
    <property type="nucleotide sequence ID" value="NZ_JACOFX010000020.1"/>
</dbReference>
<proteinExistence type="predicted"/>
<dbReference type="Proteomes" id="UP000646911">
    <property type="component" value="Unassembled WGS sequence"/>
</dbReference>
<comment type="caution">
    <text evidence="1">The sequence shown here is derived from an EMBL/GenBank/DDBJ whole genome shotgun (WGS) entry which is preliminary data.</text>
</comment>
<organism evidence="1 2">
    <name type="scientific">Undibacterium umbellatum</name>
    <dbReference type="NCBI Taxonomy" id="2762300"/>
    <lineage>
        <taxon>Bacteria</taxon>
        <taxon>Pseudomonadati</taxon>
        <taxon>Pseudomonadota</taxon>
        <taxon>Betaproteobacteria</taxon>
        <taxon>Burkholderiales</taxon>
        <taxon>Oxalobacteraceae</taxon>
        <taxon>Undibacterium</taxon>
    </lineage>
</organism>
<accession>A0ABR6ZHK8</accession>
<name>A0ABR6ZHK8_9BURK</name>
<gene>
    <name evidence="1" type="ORF">H8L47_24955</name>
</gene>
<evidence type="ECO:0000313" key="2">
    <source>
        <dbReference type="Proteomes" id="UP000646911"/>
    </source>
</evidence>
<sequence length="578" mass="64035">MANFQRIFGEDGLPYLVDTSGDGANESYSPWSTGYDDLQLRSEPPPFARGIDMDFGYGQDMARFREFQPSSPESISAISDPGDLAKSDFLRAEKADYQDGDFDRRYMSKAGDTMTALFKREYGYTPSSNELIPFASMNGISNSRSLQIQTSDASNFLTPALSFDKFYTPQKPAQFSGLLNKYLGKSDENGSLGKDFQFFTTNDSGGTRDVIDQELYSDPAWDSDSADSWETPDANTSLQNAAALNKESGRRNLLSSYDPAELQKAGYKRNAVFVESPEDRDGQVIRGISDVHNFQREQARARLAHDLDASIPKKSINDYQTSIGLRKYAQKMYAQGNMQEAYAANRRIIALQNERTAEALKSAFPRMPKEDAEMFGRMIFSEPQMVQAPVRYGQSTNYTDTLRKNGGITNTPNATGFHKSIVPGYKEFVGPMTKTDFKILFGEAKSGTNQIIGGHSPDVLRSPLYTMHPNKVINPDDTISVDKFRGPVVRKDGTYALSAAKSPNIHTIAPPDWNNVEVLRAGQMTANAPGILLRDINGVKTTLHTDNYRGVQWQVIKDNGVITSSFPAGTRPIVPPTP</sequence>